<dbReference type="CDD" id="cd14686">
    <property type="entry name" value="bZIP"/>
    <property type="match status" value="1"/>
</dbReference>
<evidence type="ECO:0000313" key="3">
    <source>
        <dbReference type="EMBL" id="KAJ0395588.1"/>
    </source>
</evidence>
<protein>
    <recommendedName>
        <fullName evidence="5">BZIP domain-containing protein</fullName>
    </recommendedName>
</protein>
<name>A0AAD5Q7J6_PYTIN</name>
<sequence>MIATASNRPAVASQAATTAQAPAKPKRKRVRIKTERRREQCRLNQARYRDKQRAAVMDLEDTVEELQRHVRRLERQRSLLRRAIDSRDAAVKTVVTYFTLFRYGVEAADGYMVATQSAARRLEQQHTFLHAVLAPDVLVNNMRGRDVFVDQTGRFTTLFGQFEQQLEHLHPVQTVEGSKMFLANVRLGLTITPATMRFVFPHIKRHDPITRKLVGSRISCAVSASFEFDDSSRIVRTEWNIDFVGAFLRLLSLEETSAVVQRARVANNAMLVDDATTFDPPAPSPVNNNMQTRRMIVMDSTADESWRRGEAPSDCELLLHDGLGDDFVMV</sequence>
<reference evidence="3" key="1">
    <citation type="submission" date="2021-12" db="EMBL/GenBank/DDBJ databases">
        <title>Prjna785345.</title>
        <authorList>
            <person name="Rujirawat T."/>
            <person name="Krajaejun T."/>
        </authorList>
    </citation>
    <scope>NUCLEOTIDE SEQUENCE</scope>
    <source>
        <strain evidence="3">Pi057C3</strain>
    </source>
</reference>
<evidence type="ECO:0000256" key="2">
    <source>
        <dbReference type="SAM" id="MobiDB-lite"/>
    </source>
</evidence>
<organism evidence="3 4">
    <name type="scientific">Pythium insidiosum</name>
    <name type="common">Pythiosis disease agent</name>
    <dbReference type="NCBI Taxonomy" id="114742"/>
    <lineage>
        <taxon>Eukaryota</taxon>
        <taxon>Sar</taxon>
        <taxon>Stramenopiles</taxon>
        <taxon>Oomycota</taxon>
        <taxon>Peronosporomycetes</taxon>
        <taxon>Pythiales</taxon>
        <taxon>Pythiaceae</taxon>
        <taxon>Pythium</taxon>
    </lineage>
</organism>
<keyword evidence="4" id="KW-1185">Reference proteome</keyword>
<gene>
    <name evidence="3" type="ORF">P43SY_009249</name>
</gene>
<keyword evidence="1" id="KW-0175">Coiled coil</keyword>
<feature type="compositionally biased region" description="Low complexity" evidence="2">
    <location>
        <begin position="8"/>
        <end position="23"/>
    </location>
</feature>
<evidence type="ECO:0000313" key="4">
    <source>
        <dbReference type="Proteomes" id="UP001209570"/>
    </source>
</evidence>
<dbReference type="Proteomes" id="UP001209570">
    <property type="component" value="Unassembled WGS sequence"/>
</dbReference>
<feature type="coiled-coil region" evidence="1">
    <location>
        <begin position="49"/>
        <end position="83"/>
    </location>
</feature>
<evidence type="ECO:0008006" key="5">
    <source>
        <dbReference type="Google" id="ProtNLM"/>
    </source>
</evidence>
<proteinExistence type="predicted"/>
<feature type="region of interest" description="Disordered" evidence="2">
    <location>
        <begin position="1"/>
        <end position="33"/>
    </location>
</feature>
<evidence type="ECO:0000256" key="1">
    <source>
        <dbReference type="SAM" id="Coils"/>
    </source>
</evidence>
<comment type="caution">
    <text evidence="3">The sequence shown here is derived from an EMBL/GenBank/DDBJ whole genome shotgun (WGS) entry which is preliminary data.</text>
</comment>
<accession>A0AAD5Q7J6</accession>
<dbReference type="EMBL" id="JAKCXM010000336">
    <property type="protein sequence ID" value="KAJ0395588.1"/>
    <property type="molecule type" value="Genomic_DNA"/>
</dbReference>
<dbReference type="AlphaFoldDB" id="A0AAD5Q7J6"/>